<dbReference type="AlphaFoldDB" id="A0A2U1SVS5"/>
<evidence type="ECO:0000313" key="3">
    <source>
        <dbReference type="Proteomes" id="UP000245137"/>
    </source>
</evidence>
<dbReference type="EMBL" id="PUIV01000001">
    <property type="protein sequence ID" value="PWB95724.1"/>
    <property type="molecule type" value="Genomic_DNA"/>
</dbReference>
<accession>A0A2U1SVS5</accession>
<keyword evidence="3" id="KW-1185">Reference proteome</keyword>
<dbReference type="Proteomes" id="UP000245137">
    <property type="component" value="Unassembled WGS sequence"/>
</dbReference>
<sequence length="180" mass="19043">MSNTLQEVSKEHADALAILSKTALDQEIARSEAAGKQNAAIGTLLRSQPESKCGCQPKVQACGYFCISASPCACGPGNIVVTAGPMAIGNRNVTFTGTGANFQPDGINMSNVYFSGQLPPAESLVGVQVRLHIEITPYSGTIYVYENFTPVGTLIAATQYAGWQGARNFSGDVYGYFYLS</sequence>
<reference evidence="2 4" key="3">
    <citation type="submission" date="2019-07" db="EMBL/GenBank/DDBJ databases">
        <title>Ln-dependent methylotrophs.</title>
        <authorList>
            <person name="Tani A."/>
        </authorList>
    </citation>
    <scope>NUCLEOTIDE SEQUENCE [LARGE SCALE GENOMIC DNA]</scope>
    <source>
        <strain evidence="2 4">SM89A</strain>
    </source>
</reference>
<evidence type="ECO:0000313" key="2">
    <source>
        <dbReference type="EMBL" id="TRL34469.1"/>
    </source>
</evidence>
<evidence type="ECO:0000313" key="4">
    <source>
        <dbReference type="Proteomes" id="UP000316781"/>
    </source>
</evidence>
<organism evidence="1 3">
    <name type="scientific">Methylosinus sporium</name>
    <dbReference type="NCBI Taxonomy" id="428"/>
    <lineage>
        <taxon>Bacteria</taxon>
        <taxon>Pseudomonadati</taxon>
        <taxon>Pseudomonadota</taxon>
        <taxon>Alphaproteobacteria</taxon>
        <taxon>Hyphomicrobiales</taxon>
        <taxon>Methylocystaceae</taxon>
        <taxon>Methylosinus</taxon>
    </lineage>
</organism>
<reference evidence="1" key="2">
    <citation type="submission" date="2018-02" db="EMBL/GenBank/DDBJ databases">
        <authorList>
            <person name="Cohen D.B."/>
            <person name="Kent A.D."/>
        </authorList>
    </citation>
    <scope>NUCLEOTIDE SEQUENCE</scope>
    <source>
        <strain evidence="1">DSM 17706</strain>
    </source>
</reference>
<comment type="caution">
    <text evidence="1">The sequence shown here is derived from an EMBL/GenBank/DDBJ whole genome shotgun (WGS) entry which is preliminary data.</text>
</comment>
<protein>
    <submittedName>
        <fullName evidence="1">Uncharacterized protein</fullName>
    </submittedName>
</protein>
<dbReference type="Proteomes" id="UP000316781">
    <property type="component" value="Unassembled WGS sequence"/>
</dbReference>
<proteinExistence type="predicted"/>
<reference evidence="1 3" key="1">
    <citation type="journal article" date="2018" name="Appl. Microbiol. Biotechnol.">
        <title>Co-cultivation of the strictly anaerobic methanogen Methanosarcina barkeri with aerobic methanotrophs in an oxygen-limited membrane bioreactor.</title>
        <authorList>
            <person name="In 't Zandt M.H."/>
            <person name="van den Bosch T.J.M."/>
            <person name="Rijkers R."/>
            <person name="van Kessel M.A.H.J."/>
            <person name="Jetten M.S.M."/>
            <person name="Welte C.U."/>
        </authorList>
    </citation>
    <scope>NUCLEOTIDE SEQUENCE [LARGE SCALE GENOMIC DNA]</scope>
    <source>
        <strain evidence="1 3">DSM 17706</strain>
    </source>
</reference>
<evidence type="ECO:0000313" key="1">
    <source>
        <dbReference type="EMBL" id="PWB95724.1"/>
    </source>
</evidence>
<name>A0A2U1SVS5_METSR</name>
<gene>
    <name evidence="1" type="ORF">C5689_01010</name>
    <name evidence="2" type="ORF">FM996_09435</name>
</gene>
<dbReference type="EMBL" id="VJMF01000038">
    <property type="protein sequence ID" value="TRL34469.1"/>
    <property type="molecule type" value="Genomic_DNA"/>
</dbReference>
<dbReference type="RefSeq" id="WP_108915401.1">
    <property type="nucleotide sequence ID" value="NZ_BGJY01000001.1"/>
</dbReference>